<dbReference type="SUPFAM" id="SSF54060">
    <property type="entry name" value="His-Me finger endonucleases"/>
    <property type="match status" value="1"/>
</dbReference>
<dbReference type="GO" id="GO:0004519">
    <property type="term" value="F:endonuclease activity"/>
    <property type="evidence" value="ECO:0007669"/>
    <property type="project" value="UniProtKB-KW"/>
</dbReference>
<keyword evidence="4" id="KW-1185">Reference proteome</keyword>
<dbReference type="Pfam" id="PF01223">
    <property type="entry name" value="Endonuclease_NS"/>
    <property type="match status" value="1"/>
</dbReference>
<name>A0ABY9T0D6_BREBE</name>
<dbReference type="InterPro" id="IPR040255">
    <property type="entry name" value="Non-specific_endonuclease"/>
</dbReference>
<protein>
    <submittedName>
        <fullName evidence="3">DNA/RNA non-specific endonuclease</fullName>
    </submittedName>
</protein>
<keyword evidence="3" id="KW-0255">Endonuclease</keyword>
<dbReference type="PANTHER" id="PTHR13966:SF5">
    <property type="entry name" value="ENDONUCLEASE G, MITOCHONDRIAL"/>
    <property type="match status" value="1"/>
</dbReference>
<accession>A0ABY9T0D6</accession>
<dbReference type="EMBL" id="CP134050">
    <property type="protein sequence ID" value="WNC13565.1"/>
    <property type="molecule type" value="Genomic_DNA"/>
</dbReference>
<feature type="domain" description="ENPP1-3/EXOG-like endonuclease/phosphodiesterase" evidence="1">
    <location>
        <begin position="37"/>
        <end position="249"/>
    </location>
</feature>
<evidence type="ECO:0000259" key="2">
    <source>
        <dbReference type="SMART" id="SM00892"/>
    </source>
</evidence>
<keyword evidence="3" id="KW-0540">Nuclease</keyword>
<dbReference type="PANTHER" id="PTHR13966">
    <property type="entry name" value="ENDONUCLEASE RELATED"/>
    <property type="match status" value="1"/>
</dbReference>
<dbReference type="InterPro" id="IPR044929">
    <property type="entry name" value="DNA/RNA_non-sp_Endonuclease_sf"/>
</dbReference>
<keyword evidence="3" id="KW-0378">Hydrolase</keyword>
<proteinExistence type="predicted"/>
<evidence type="ECO:0000313" key="4">
    <source>
        <dbReference type="Proteomes" id="UP001256827"/>
    </source>
</evidence>
<evidence type="ECO:0000313" key="3">
    <source>
        <dbReference type="EMBL" id="WNC13565.1"/>
    </source>
</evidence>
<dbReference type="RefSeq" id="WP_310765109.1">
    <property type="nucleotide sequence ID" value="NZ_CP134050.1"/>
</dbReference>
<feature type="domain" description="DNA/RNA non-specific endonuclease/pyrophosphatase/phosphodiesterase" evidence="2">
    <location>
        <begin position="36"/>
        <end position="249"/>
    </location>
</feature>
<organism evidence="3 4">
    <name type="scientific">Brevibacillus brevis</name>
    <name type="common">Bacillus brevis</name>
    <dbReference type="NCBI Taxonomy" id="1393"/>
    <lineage>
        <taxon>Bacteria</taxon>
        <taxon>Bacillati</taxon>
        <taxon>Bacillota</taxon>
        <taxon>Bacilli</taxon>
        <taxon>Bacillales</taxon>
        <taxon>Paenibacillaceae</taxon>
        <taxon>Brevibacillus</taxon>
    </lineage>
</organism>
<dbReference type="SMART" id="SM00477">
    <property type="entry name" value="NUC"/>
    <property type="match status" value="1"/>
</dbReference>
<sequence length="283" mass="32536">MMGYDPFFLSEKHPIPLPTLQGRISQEALDNGHVFDFTHFSIVMNRRTRFAVFSAACVDVSRAVDIPRNNSAWHFDERIGVENQVGPEYYADNDYDRGHLTRRRDICWGDRREAQDANYDSFCYANIALQHHEFNTGVWNCLEDWVLQKWNTAPRLIILTGPIHKDDDEEYCGVHGEAGCGVRVPFGFWKTALYLDKQDQVASVSFLIRQSPERSRDQCEYRRLVTYQVPLETIAKETGLQFDAGLYARNPLSTQLRLVAAGTEAAALPIRLPVYSPEDIRWT</sequence>
<dbReference type="SMART" id="SM00892">
    <property type="entry name" value="Endonuclease_NS"/>
    <property type="match status" value="1"/>
</dbReference>
<dbReference type="Proteomes" id="UP001256827">
    <property type="component" value="Chromosome"/>
</dbReference>
<gene>
    <name evidence="3" type="ORF">RGB73_23155</name>
</gene>
<dbReference type="InterPro" id="IPR020821">
    <property type="entry name" value="ENPP1-3/EXOG-like_nuc-like"/>
</dbReference>
<evidence type="ECO:0000259" key="1">
    <source>
        <dbReference type="SMART" id="SM00477"/>
    </source>
</evidence>
<dbReference type="InterPro" id="IPR044925">
    <property type="entry name" value="His-Me_finger_sf"/>
</dbReference>
<dbReference type="InterPro" id="IPR001604">
    <property type="entry name" value="Endo_G_ENPP1-like_dom"/>
</dbReference>
<reference evidence="3 4" key="1">
    <citation type="submission" date="2023-09" db="EMBL/GenBank/DDBJ databases">
        <title>Complete Genome and Methylome dissection of Bacillus brevis NEB573 original source of BbsI restriction endonuclease.</title>
        <authorList>
            <person name="Fomenkov A."/>
            <person name="Roberts R.D."/>
        </authorList>
    </citation>
    <scope>NUCLEOTIDE SEQUENCE [LARGE SCALE GENOMIC DNA]</scope>
    <source>
        <strain evidence="3 4">NEB573</strain>
    </source>
</reference>
<dbReference type="Gene3D" id="3.40.570.10">
    <property type="entry name" value="Extracellular Endonuclease, subunit A"/>
    <property type="match status" value="1"/>
</dbReference>